<evidence type="ECO:0000256" key="2">
    <source>
        <dbReference type="ARBA" id="ARBA00001913"/>
    </source>
</evidence>
<dbReference type="InterPro" id="IPR006046">
    <property type="entry name" value="Alpha_amylase"/>
</dbReference>
<dbReference type="Gene3D" id="2.60.40.1180">
    <property type="entry name" value="Golgi alpha-mannosidase II"/>
    <property type="match status" value="1"/>
</dbReference>
<dbReference type="InterPro" id="IPR006047">
    <property type="entry name" value="GH13_cat_dom"/>
</dbReference>
<evidence type="ECO:0000259" key="14">
    <source>
        <dbReference type="SMART" id="SM00632"/>
    </source>
</evidence>
<reference evidence="16" key="1">
    <citation type="submission" date="2018-09" db="EMBL/GenBank/DDBJ databases">
        <title>Characterization of earthworm alpha-amylases for development of dietary supplement and biomass utilization.</title>
        <authorList>
            <person name="Akazawa S."/>
            <person name="Ikarashi Y."/>
            <person name="Yokoyama K."/>
            <person name="Shida Y."/>
            <person name="Ogasawara W."/>
        </authorList>
    </citation>
    <scope>NUCLEOTIDE SEQUENCE</scope>
    <source>
        <strain evidence="16">Waki</strain>
    </source>
</reference>
<dbReference type="SMART" id="SM00642">
    <property type="entry name" value="Aamy"/>
    <property type="match status" value="1"/>
</dbReference>
<feature type="chain" id="PRO_5019845924" description="alpha-amylase" evidence="13">
    <location>
        <begin position="18"/>
        <end position="510"/>
    </location>
</feature>
<dbReference type="Gene3D" id="3.20.20.80">
    <property type="entry name" value="Glycosidases"/>
    <property type="match status" value="1"/>
</dbReference>
<comment type="similarity">
    <text evidence="4 12">Belongs to the glycosyl hydrolase 13 family.</text>
</comment>
<dbReference type="PRINTS" id="PR00110">
    <property type="entry name" value="ALPHAAMYLASE"/>
</dbReference>
<keyword evidence="7" id="KW-0378">Hydrolase</keyword>
<evidence type="ECO:0000256" key="10">
    <source>
        <dbReference type="ARBA" id="ARBA00023277"/>
    </source>
</evidence>
<keyword evidence="8" id="KW-0106">Calcium</keyword>
<evidence type="ECO:0000256" key="1">
    <source>
        <dbReference type="ARBA" id="ARBA00000548"/>
    </source>
</evidence>
<evidence type="ECO:0000256" key="3">
    <source>
        <dbReference type="ARBA" id="ARBA00001923"/>
    </source>
</evidence>
<evidence type="ECO:0000256" key="8">
    <source>
        <dbReference type="ARBA" id="ARBA00022837"/>
    </source>
</evidence>
<dbReference type="GO" id="GO:0004556">
    <property type="term" value="F:alpha-amylase activity"/>
    <property type="evidence" value="ECO:0007669"/>
    <property type="project" value="UniProtKB-EC"/>
</dbReference>
<evidence type="ECO:0000256" key="4">
    <source>
        <dbReference type="ARBA" id="ARBA00008061"/>
    </source>
</evidence>
<comment type="catalytic activity">
    <reaction evidence="1">
        <text>Endohydrolysis of (1-&gt;4)-alpha-D-glucosidic linkages in polysaccharides containing three or more (1-&gt;4)-alpha-linked D-glucose units.</text>
        <dbReference type="EC" id="3.2.1.1"/>
    </reaction>
</comment>
<sequence length="510" mass="56734">MFGILVTLGLALTAVNAQYFGSYYCQPGRDVIVHLFEWKWTDIERECQWLADHNYCGVQVSPPNEHRIVTDPPYPWWQRYQPVSYTMNSRSGSETQFRNMVTTCNNLGVYIYVDGVLNHMTGGGSGTGSDGNSFDGDSLQYPGVPYGPNDFHGADDCSTSDGEIHDYNNPTEVRNCRLSGLRDLDGSANYVRDVEAEFANRLIGWGVAGFRLDACKHMWPGDLEAILGRLNQLNTQWFPAGRNAYIYQEVIDLGGEAVKATEYTYLGRVTEFKHGQNLGNVVRKNNGQRLANLVNFGEGWGQLSGFDALVFIDNHDNQRGHGAGGFGTILTFFEANMYKIATAFELAWDYGHVRLMSSYNWPRNIVNGVDTNDWVGPPTNGGGDTKDVECFNGEWICEHRWREMYNMVRFHNVAIGNPVSNWWDNGFQAIAFGRGNRGFIFINNEDFAITQTLQTGLPGGEYCDVISCDNNRPPCGNSGGACRATVIVNGDGTATFDVPNGENPMIAIHV</sequence>
<evidence type="ECO:0000256" key="6">
    <source>
        <dbReference type="ARBA" id="ARBA00022723"/>
    </source>
</evidence>
<evidence type="ECO:0000256" key="5">
    <source>
        <dbReference type="ARBA" id="ARBA00012595"/>
    </source>
</evidence>
<organism evidence="16">
    <name type="scientific">Eisenia fetida</name>
    <name type="common">Red wiggler worm</name>
    <dbReference type="NCBI Taxonomy" id="6396"/>
    <lineage>
        <taxon>Eukaryota</taxon>
        <taxon>Metazoa</taxon>
        <taxon>Spiralia</taxon>
        <taxon>Lophotrochozoa</taxon>
        <taxon>Annelida</taxon>
        <taxon>Clitellata</taxon>
        <taxon>Oligochaeta</taxon>
        <taxon>Crassiclitellata</taxon>
        <taxon>Lumbricina</taxon>
        <taxon>Lumbricidae</taxon>
        <taxon>Lumbricinae</taxon>
        <taxon>Eisenia</taxon>
    </lineage>
</organism>
<keyword evidence="13" id="KW-0732">Signal</keyword>
<name>A0A455RDX9_EISFE</name>
<feature type="domain" description="Glycosyl hydrolase family 13 catalytic" evidence="15">
    <location>
        <begin position="30"/>
        <end position="411"/>
    </location>
</feature>
<dbReference type="AlphaFoldDB" id="A0A455RDX9"/>
<dbReference type="CDD" id="cd11317">
    <property type="entry name" value="AmyAc_bac_euk_AmyA"/>
    <property type="match status" value="1"/>
</dbReference>
<gene>
    <name evidence="16" type="primary">EfAMY1</name>
</gene>
<dbReference type="InterPro" id="IPR006048">
    <property type="entry name" value="A-amylase/branching_C"/>
</dbReference>
<evidence type="ECO:0000256" key="13">
    <source>
        <dbReference type="SAM" id="SignalP"/>
    </source>
</evidence>
<evidence type="ECO:0000256" key="11">
    <source>
        <dbReference type="ARBA" id="ARBA00023295"/>
    </source>
</evidence>
<dbReference type="GO" id="GO:0005975">
    <property type="term" value="P:carbohydrate metabolic process"/>
    <property type="evidence" value="ECO:0007669"/>
    <property type="project" value="InterPro"/>
</dbReference>
<dbReference type="SUPFAM" id="SSF51011">
    <property type="entry name" value="Glycosyl hydrolase domain"/>
    <property type="match status" value="1"/>
</dbReference>
<feature type="domain" description="Alpha-amylase C-terminal" evidence="14">
    <location>
        <begin position="420"/>
        <end position="510"/>
    </location>
</feature>
<evidence type="ECO:0000259" key="15">
    <source>
        <dbReference type="SMART" id="SM00642"/>
    </source>
</evidence>
<accession>A0A455RDX9</accession>
<dbReference type="Pfam" id="PF02806">
    <property type="entry name" value="Alpha-amylase_C"/>
    <property type="match status" value="1"/>
</dbReference>
<protein>
    <recommendedName>
        <fullName evidence="5">alpha-amylase</fullName>
        <ecNumber evidence="5">3.2.1.1</ecNumber>
    </recommendedName>
</protein>
<dbReference type="EC" id="3.2.1.1" evidence="5"/>
<keyword evidence="11" id="KW-0326">Glycosidase</keyword>
<keyword evidence="10" id="KW-0119">Carbohydrate metabolism</keyword>
<dbReference type="SMR" id="A0A455RDX9"/>
<dbReference type="InterPro" id="IPR031319">
    <property type="entry name" value="A-amylase_C"/>
</dbReference>
<comment type="cofactor">
    <cofactor evidence="2">
        <name>Ca(2+)</name>
        <dbReference type="ChEBI" id="CHEBI:29108"/>
    </cofactor>
</comment>
<dbReference type="SMART" id="SM00632">
    <property type="entry name" value="Aamy_C"/>
    <property type="match status" value="1"/>
</dbReference>
<dbReference type="GO" id="GO:0046872">
    <property type="term" value="F:metal ion binding"/>
    <property type="evidence" value="ECO:0007669"/>
    <property type="project" value="UniProtKB-KW"/>
</dbReference>
<evidence type="ECO:0000256" key="7">
    <source>
        <dbReference type="ARBA" id="ARBA00022801"/>
    </source>
</evidence>
<dbReference type="InterPro" id="IPR017853">
    <property type="entry name" value="GH"/>
</dbReference>
<evidence type="ECO:0000256" key="9">
    <source>
        <dbReference type="ARBA" id="ARBA00023214"/>
    </source>
</evidence>
<comment type="cofactor">
    <cofactor evidence="3">
        <name>chloride</name>
        <dbReference type="ChEBI" id="CHEBI:17996"/>
    </cofactor>
</comment>
<evidence type="ECO:0000256" key="12">
    <source>
        <dbReference type="RuleBase" id="RU003615"/>
    </source>
</evidence>
<dbReference type="SUPFAM" id="SSF51445">
    <property type="entry name" value="(Trans)glycosidases"/>
    <property type="match status" value="1"/>
</dbReference>
<dbReference type="EMBL" id="LC426728">
    <property type="protein sequence ID" value="BBG56860.1"/>
    <property type="molecule type" value="mRNA"/>
</dbReference>
<proteinExistence type="evidence at transcript level"/>
<dbReference type="InterPro" id="IPR013780">
    <property type="entry name" value="Glyco_hydro_b"/>
</dbReference>
<feature type="signal peptide" evidence="13">
    <location>
        <begin position="1"/>
        <end position="17"/>
    </location>
</feature>
<dbReference type="PANTHER" id="PTHR43447">
    <property type="entry name" value="ALPHA-AMYLASE"/>
    <property type="match status" value="1"/>
</dbReference>
<keyword evidence="9" id="KW-0868">Chloride</keyword>
<keyword evidence="6" id="KW-0479">Metal-binding</keyword>
<evidence type="ECO:0000313" key="16">
    <source>
        <dbReference type="EMBL" id="BBG56860.1"/>
    </source>
</evidence>